<evidence type="ECO:0000313" key="8">
    <source>
        <dbReference type="Proteomes" id="UP000186953"/>
    </source>
</evidence>
<organism evidence="7 8">
    <name type="scientific">Maribacter ulvicola</name>
    <dbReference type="NCBI Taxonomy" id="228959"/>
    <lineage>
        <taxon>Bacteria</taxon>
        <taxon>Pseudomonadati</taxon>
        <taxon>Bacteroidota</taxon>
        <taxon>Flavobacteriia</taxon>
        <taxon>Flavobacteriales</taxon>
        <taxon>Flavobacteriaceae</taxon>
        <taxon>Maribacter</taxon>
    </lineage>
</organism>
<dbReference type="AlphaFoldDB" id="A0A1N6S5E6"/>
<keyword evidence="2 6" id="KW-0378">Hydrolase</keyword>
<feature type="active site" description="Proton acceptor" evidence="4">
    <location>
        <position position="63"/>
    </location>
</feature>
<dbReference type="Pfam" id="PF04616">
    <property type="entry name" value="Glyco_hydro_43"/>
    <property type="match status" value="1"/>
</dbReference>
<evidence type="ECO:0000256" key="5">
    <source>
        <dbReference type="PIRSR" id="PIRSR606710-2"/>
    </source>
</evidence>
<evidence type="ECO:0000313" key="7">
    <source>
        <dbReference type="EMBL" id="SIQ36260.1"/>
    </source>
</evidence>
<keyword evidence="8" id="KW-1185">Reference proteome</keyword>
<comment type="similarity">
    <text evidence="1 6">Belongs to the glycosyl hydrolase 43 family.</text>
</comment>
<evidence type="ECO:0000256" key="6">
    <source>
        <dbReference type="RuleBase" id="RU361187"/>
    </source>
</evidence>
<evidence type="ECO:0000256" key="4">
    <source>
        <dbReference type="PIRSR" id="PIRSR606710-1"/>
    </source>
</evidence>
<sequence length="322" mass="38040">MYTMYCKIFKIGSLLVLLGFLGQCKHEKKENLLIKDANKALTVLDSISIGKEFTLYKLPYAYDHTIIFNSRSNKWHLYGIIADNKEFIHLTADSLTQIGWEKQESFRYKGQEIWAPHIIEHKDTYYMYYTSIGEPRQIRYAISKDLYNWEHPQDEPLFAYANEYTDNQKNKDPMVFKNGNQWIMYFSMLKDDKHWVVGYSTSNDLIHWDGPKICFDEQTENPGVESPFVVQRGEYYYLTLSARPTWPHGGQDIFRSKSPFSWKTTDLVKRINPWHAAEIVRDLDGKWYYSRSSGNESDFRMAELFWNDGLDDEETSMPIPNQ</sequence>
<dbReference type="Gene3D" id="2.115.10.20">
    <property type="entry name" value="Glycosyl hydrolase domain, family 43"/>
    <property type="match status" value="1"/>
</dbReference>
<name>A0A1N6S5E6_9FLAO</name>
<dbReference type="EMBL" id="FTMA01000001">
    <property type="protein sequence ID" value="SIQ36260.1"/>
    <property type="molecule type" value="Genomic_DNA"/>
</dbReference>
<dbReference type="STRING" id="228959.SAMN05421797_1011522"/>
<dbReference type="SUPFAM" id="SSF75005">
    <property type="entry name" value="Arabinanase/levansucrase/invertase"/>
    <property type="match status" value="1"/>
</dbReference>
<reference evidence="8" key="1">
    <citation type="submission" date="2017-01" db="EMBL/GenBank/DDBJ databases">
        <authorList>
            <person name="Varghese N."/>
            <person name="Submissions S."/>
        </authorList>
    </citation>
    <scope>NUCLEOTIDE SEQUENCE [LARGE SCALE GENOMIC DNA]</scope>
    <source>
        <strain evidence="8">DSM 15366</strain>
    </source>
</reference>
<dbReference type="GO" id="GO:0004553">
    <property type="term" value="F:hydrolase activity, hydrolyzing O-glycosyl compounds"/>
    <property type="evidence" value="ECO:0007669"/>
    <property type="project" value="InterPro"/>
</dbReference>
<feature type="active site" description="Proton donor" evidence="4">
    <location>
        <position position="225"/>
    </location>
</feature>
<keyword evidence="3 6" id="KW-0326">Glycosidase</keyword>
<dbReference type="Proteomes" id="UP000186953">
    <property type="component" value="Unassembled WGS sequence"/>
</dbReference>
<proteinExistence type="inferred from homology"/>
<gene>
    <name evidence="7" type="ORF">SAMN05421797_1011522</name>
</gene>
<feature type="site" description="Important for catalytic activity, responsible for pKa modulation of the active site Glu and correct orientation of both the proton donor and substrate" evidence="5">
    <location>
        <position position="172"/>
    </location>
</feature>
<dbReference type="InterPro" id="IPR006710">
    <property type="entry name" value="Glyco_hydro_43"/>
</dbReference>
<evidence type="ECO:0000256" key="1">
    <source>
        <dbReference type="ARBA" id="ARBA00009865"/>
    </source>
</evidence>
<dbReference type="InterPro" id="IPR023296">
    <property type="entry name" value="Glyco_hydro_beta-prop_sf"/>
</dbReference>
<evidence type="ECO:0000256" key="2">
    <source>
        <dbReference type="ARBA" id="ARBA00022801"/>
    </source>
</evidence>
<accession>A0A1N6S5E6</accession>
<protein>
    <submittedName>
        <fullName evidence="7">Glycosyl hydrolases family 43</fullName>
    </submittedName>
</protein>
<evidence type="ECO:0000256" key="3">
    <source>
        <dbReference type="ARBA" id="ARBA00023295"/>
    </source>
</evidence>
<dbReference type="GO" id="GO:0005975">
    <property type="term" value="P:carbohydrate metabolic process"/>
    <property type="evidence" value="ECO:0007669"/>
    <property type="project" value="InterPro"/>
</dbReference>